<reference evidence="2 3" key="1">
    <citation type="submission" date="2024-01" db="EMBL/GenBank/DDBJ databases">
        <title>The complete chloroplast genome sequence of Lithospermum erythrorhizon: insights into the phylogenetic relationship among Boraginaceae species and the maternal lineages of purple gromwells.</title>
        <authorList>
            <person name="Okada T."/>
            <person name="Watanabe K."/>
        </authorList>
    </citation>
    <scope>NUCLEOTIDE SEQUENCE [LARGE SCALE GENOMIC DNA]</scope>
</reference>
<dbReference type="PANTHER" id="PTHR19446">
    <property type="entry name" value="REVERSE TRANSCRIPTASES"/>
    <property type="match status" value="1"/>
</dbReference>
<dbReference type="CDD" id="cd01650">
    <property type="entry name" value="RT_nLTR_like"/>
    <property type="match status" value="1"/>
</dbReference>
<dbReference type="EMBL" id="BAABME010002631">
    <property type="protein sequence ID" value="GAA0155470.1"/>
    <property type="molecule type" value="Genomic_DNA"/>
</dbReference>
<dbReference type="SUPFAM" id="SSF56672">
    <property type="entry name" value="DNA/RNA polymerases"/>
    <property type="match status" value="1"/>
</dbReference>
<dbReference type="AlphaFoldDB" id="A0AAV3PUZ0"/>
<dbReference type="PROSITE" id="PS50878">
    <property type="entry name" value="RT_POL"/>
    <property type="match status" value="1"/>
</dbReference>
<dbReference type="Proteomes" id="UP001454036">
    <property type="component" value="Unassembled WGS sequence"/>
</dbReference>
<feature type="domain" description="Reverse transcriptase" evidence="1">
    <location>
        <begin position="3"/>
        <end position="219"/>
    </location>
</feature>
<dbReference type="Pfam" id="PF00078">
    <property type="entry name" value="RVT_1"/>
    <property type="match status" value="1"/>
</dbReference>
<accession>A0AAV3PUZ0</accession>
<evidence type="ECO:0000313" key="3">
    <source>
        <dbReference type="Proteomes" id="UP001454036"/>
    </source>
</evidence>
<gene>
    <name evidence="2" type="ORF">LIER_13188</name>
</gene>
<name>A0AAV3PUZ0_LITER</name>
<evidence type="ECO:0000259" key="1">
    <source>
        <dbReference type="PROSITE" id="PS50878"/>
    </source>
</evidence>
<sequence>MLEFLNSGYLLKELNNTFITFIPKVDSPSNTAYCRPISLYNAIYKIGSKVLVNRLKLFMNSLVSPFQNGFVHGRGIQDNIIMAQELTHTIRTSKCKKIELATIKIDMSKAFDIIKWDFLIKLLETIGFPGHWINLIKECVTIVVYLVIVNGQVSKTFKPSCGLRQGDLRSPILFSLYTEALSSSLQFHQDQGNLKGIGLARNGSIFMHLDNESLKLLML</sequence>
<keyword evidence="3" id="KW-1185">Reference proteome</keyword>
<dbReference type="InterPro" id="IPR043502">
    <property type="entry name" value="DNA/RNA_pol_sf"/>
</dbReference>
<evidence type="ECO:0000313" key="2">
    <source>
        <dbReference type="EMBL" id="GAA0155470.1"/>
    </source>
</evidence>
<proteinExistence type="predicted"/>
<protein>
    <recommendedName>
        <fullName evidence="1">Reverse transcriptase domain-containing protein</fullName>
    </recommendedName>
</protein>
<comment type="caution">
    <text evidence="2">The sequence shown here is derived from an EMBL/GenBank/DDBJ whole genome shotgun (WGS) entry which is preliminary data.</text>
</comment>
<organism evidence="2 3">
    <name type="scientific">Lithospermum erythrorhizon</name>
    <name type="common">Purple gromwell</name>
    <name type="synonym">Lithospermum officinale var. erythrorhizon</name>
    <dbReference type="NCBI Taxonomy" id="34254"/>
    <lineage>
        <taxon>Eukaryota</taxon>
        <taxon>Viridiplantae</taxon>
        <taxon>Streptophyta</taxon>
        <taxon>Embryophyta</taxon>
        <taxon>Tracheophyta</taxon>
        <taxon>Spermatophyta</taxon>
        <taxon>Magnoliopsida</taxon>
        <taxon>eudicotyledons</taxon>
        <taxon>Gunneridae</taxon>
        <taxon>Pentapetalae</taxon>
        <taxon>asterids</taxon>
        <taxon>lamiids</taxon>
        <taxon>Boraginales</taxon>
        <taxon>Boraginaceae</taxon>
        <taxon>Boraginoideae</taxon>
        <taxon>Lithospermeae</taxon>
        <taxon>Lithospermum</taxon>
    </lineage>
</organism>
<dbReference type="InterPro" id="IPR000477">
    <property type="entry name" value="RT_dom"/>
</dbReference>